<dbReference type="EMBL" id="AFNH02000915">
    <property type="protein sequence ID" value="EZG52599.1"/>
    <property type="molecule type" value="Genomic_DNA"/>
</dbReference>
<name>A0A023B2H1_GRENI</name>
<dbReference type="AlphaFoldDB" id="A0A023B2H1"/>
<feature type="chain" id="PRO_5001514984" evidence="1">
    <location>
        <begin position="20"/>
        <end position="319"/>
    </location>
</feature>
<dbReference type="VEuPathDB" id="CryptoDB:GNI_122570"/>
<dbReference type="RefSeq" id="XP_011131885.1">
    <property type="nucleotide sequence ID" value="XM_011133583.1"/>
</dbReference>
<dbReference type="GeneID" id="22914306"/>
<gene>
    <name evidence="2" type="ORF">GNI_122570</name>
</gene>
<comment type="caution">
    <text evidence="2">The sequence shown here is derived from an EMBL/GenBank/DDBJ whole genome shotgun (WGS) entry which is preliminary data.</text>
</comment>
<keyword evidence="1" id="KW-0732">Signal</keyword>
<proteinExistence type="predicted"/>
<reference evidence="2" key="1">
    <citation type="submission" date="2013-12" db="EMBL/GenBank/DDBJ databases">
        <authorList>
            <person name="Omoto C.K."/>
            <person name="Sibley D."/>
            <person name="Venepally P."/>
            <person name="Hadjithomas M."/>
            <person name="Karamycheva S."/>
            <person name="Brunk B."/>
            <person name="Roos D."/>
            <person name="Caler E."/>
            <person name="Lorenzi H."/>
        </authorList>
    </citation>
    <scope>NUCLEOTIDE SEQUENCE</scope>
</reference>
<dbReference type="Proteomes" id="UP000019763">
    <property type="component" value="Unassembled WGS sequence"/>
</dbReference>
<evidence type="ECO:0000313" key="3">
    <source>
        <dbReference type="Proteomes" id="UP000019763"/>
    </source>
</evidence>
<evidence type="ECO:0000256" key="1">
    <source>
        <dbReference type="SAM" id="SignalP"/>
    </source>
</evidence>
<keyword evidence="3" id="KW-1185">Reference proteome</keyword>
<evidence type="ECO:0000313" key="2">
    <source>
        <dbReference type="EMBL" id="EZG52599.1"/>
    </source>
</evidence>
<protein>
    <submittedName>
        <fullName evidence="2">Uncharacterized protein</fullName>
    </submittedName>
</protein>
<organism evidence="2 3">
    <name type="scientific">Gregarina niphandrodes</name>
    <name type="common">Septate eugregarine</name>
    <dbReference type="NCBI Taxonomy" id="110365"/>
    <lineage>
        <taxon>Eukaryota</taxon>
        <taxon>Sar</taxon>
        <taxon>Alveolata</taxon>
        <taxon>Apicomplexa</taxon>
        <taxon>Conoidasida</taxon>
        <taxon>Gregarinasina</taxon>
        <taxon>Eugregarinorida</taxon>
        <taxon>Gregarinidae</taxon>
        <taxon>Gregarina</taxon>
    </lineage>
</organism>
<accession>A0A023B2H1</accession>
<feature type="signal peptide" evidence="1">
    <location>
        <begin position="1"/>
        <end position="19"/>
    </location>
</feature>
<sequence>MQLLTWLSWAVITPRLAPAKPLKISELIEHAKQSKADVEQLQLELPYGNLRAAGKVDEKPLKSSSKHIHEKWESLWADGAVPQRLAPNRYRGAVVTPTTRVGDIPRTPVFEGVAVTWDCGNGISLVQEFSFGNQVAQAGMYVDNFGSSYGVAGLIFDYSVAGQEKCPIATPAQANSGKHNQTFIAWRRVVGAQDTLVGKVYSASGHKAIPTGQLRVLVNNSNTPDFVPVQIMADPGLPKPVFAAIPLGGASLREIASSSSAVEVETVPPHRSLVLDFDAHQLAKDTEHLDVEEQMEPAWNEELLEEFASADFYDLGIDL</sequence>